<dbReference type="PANTHER" id="PTHR43248">
    <property type="entry name" value="2-SUCCINYL-6-HYDROXY-2,4-CYCLOHEXADIENE-1-CARBOXYLATE SYNTHASE"/>
    <property type="match status" value="1"/>
</dbReference>
<protein>
    <submittedName>
        <fullName evidence="3">Uncharacterized protein</fullName>
    </submittedName>
</protein>
<feature type="non-terminal residue" evidence="3">
    <location>
        <position position="1"/>
    </location>
</feature>
<evidence type="ECO:0000313" key="3">
    <source>
        <dbReference type="EMBL" id="KAH9308980.1"/>
    </source>
</evidence>
<dbReference type="PANTHER" id="PTHR43248:SF2">
    <property type="entry name" value="PROLYL AMINOPEPTIDASE"/>
    <property type="match status" value="1"/>
</dbReference>
<dbReference type="EMBL" id="JAHRHJ020000007">
    <property type="protein sequence ID" value="KAH9308980.1"/>
    <property type="molecule type" value="Genomic_DNA"/>
</dbReference>
<keyword evidence="2" id="KW-0378">Hydrolase</keyword>
<dbReference type="SUPFAM" id="SSF53474">
    <property type="entry name" value="alpha/beta-Hydrolases"/>
    <property type="match status" value="1"/>
</dbReference>
<evidence type="ECO:0000313" key="4">
    <source>
        <dbReference type="Proteomes" id="UP000824469"/>
    </source>
</evidence>
<dbReference type="InterPro" id="IPR051601">
    <property type="entry name" value="Serine_prot/Carboxylest_S33"/>
</dbReference>
<comment type="similarity">
    <text evidence="1">Belongs to the peptidase S33 family.</text>
</comment>
<sequence>SFGGFCAVTYLSFAPQGLKYVLLTGGIPPIDNGCTANDVYRACYQRVSVQNQKYYERFPEDKNVIGEVVLHLAESEGMGVPLPSGGILTPRGLQLLGLSGLGSSGGFERLHYMFEEAWDPILVPGSKRQLSYTFKRAFENWIGFDTNPLYAMLHEVIYCQGAASQWSAHKIRDEFGNRFNAVEAAKEGRPVFFTGEMVFPWMFDEIGALQPLKEAAHILAEKEDWPQLYDIEKLRKNQVRPETYPQAQGTVNRTRTVPCACGYITVPEPYHVLVGAFPDVPTAYPAPYQYLVRFEAGTRTSRAFPCSLENSICEKELVVPIWKSL</sequence>
<evidence type="ECO:0000256" key="1">
    <source>
        <dbReference type="ARBA" id="ARBA00010088"/>
    </source>
</evidence>
<evidence type="ECO:0000256" key="2">
    <source>
        <dbReference type="ARBA" id="ARBA00022801"/>
    </source>
</evidence>
<dbReference type="AlphaFoldDB" id="A0AA38FRR2"/>
<dbReference type="Proteomes" id="UP000824469">
    <property type="component" value="Unassembled WGS sequence"/>
</dbReference>
<accession>A0AA38FRR2</accession>
<keyword evidence="4" id="KW-1185">Reference proteome</keyword>
<gene>
    <name evidence="3" type="ORF">KI387_036891</name>
</gene>
<name>A0AA38FRR2_TAXCH</name>
<reference evidence="3 4" key="1">
    <citation type="journal article" date="2021" name="Nat. Plants">
        <title>The Taxus genome provides insights into paclitaxel biosynthesis.</title>
        <authorList>
            <person name="Xiong X."/>
            <person name="Gou J."/>
            <person name="Liao Q."/>
            <person name="Li Y."/>
            <person name="Zhou Q."/>
            <person name="Bi G."/>
            <person name="Li C."/>
            <person name="Du R."/>
            <person name="Wang X."/>
            <person name="Sun T."/>
            <person name="Guo L."/>
            <person name="Liang H."/>
            <person name="Lu P."/>
            <person name="Wu Y."/>
            <person name="Zhang Z."/>
            <person name="Ro D.K."/>
            <person name="Shang Y."/>
            <person name="Huang S."/>
            <person name="Yan J."/>
        </authorList>
    </citation>
    <scope>NUCLEOTIDE SEQUENCE [LARGE SCALE GENOMIC DNA]</scope>
    <source>
        <strain evidence="3">Ta-2019</strain>
    </source>
</reference>
<organism evidence="3 4">
    <name type="scientific">Taxus chinensis</name>
    <name type="common">Chinese yew</name>
    <name type="synonym">Taxus wallichiana var. chinensis</name>
    <dbReference type="NCBI Taxonomy" id="29808"/>
    <lineage>
        <taxon>Eukaryota</taxon>
        <taxon>Viridiplantae</taxon>
        <taxon>Streptophyta</taxon>
        <taxon>Embryophyta</taxon>
        <taxon>Tracheophyta</taxon>
        <taxon>Spermatophyta</taxon>
        <taxon>Pinopsida</taxon>
        <taxon>Pinidae</taxon>
        <taxon>Conifers II</taxon>
        <taxon>Cupressales</taxon>
        <taxon>Taxaceae</taxon>
        <taxon>Taxus</taxon>
    </lineage>
</organism>
<dbReference type="OMA" id="TNEYEHN"/>
<comment type="caution">
    <text evidence="3">The sequence shown here is derived from an EMBL/GenBank/DDBJ whole genome shotgun (WGS) entry which is preliminary data.</text>
</comment>
<proteinExistence type="inferred from homology"/>
<dbReference type="InterPro" id="IPR029058">
    <property type="entry name" value="AB_hydrolase_fold"/>
</dbReference>
<dbReference type="GO" id="GO:0016787">
    <property type="term" value="F:hydrolase activity"/>
    <property type="evidence" value="ECO:0007669"/>
    <property type="project" value="UniProtKB-KW"/>
</dbReference>